<dbReference type="InterPro" id="IPR032330">
    <property type="entry name" value="EF-G-binding_C"/>
</dbReference>
<dbReference type="EMBL" id="SWVK01000014">
    <property type="protein sequence ID" value="NFN35687.1"/>
    <property type="molecule type" value="Genomic_DNA"/>
</dbReference>
<dbReference type="GO" id="GO:0003746">
    <property type="term" value="F:translation elongation factor activity"/>
    <property type="evidence" value="ECO:0007669"/>
    <property type="project" value="UniProtKB-KW"/>
</dbReference>
<accession>A0A0C2SH12</accession>
<feature type="domain" description="Elongation factor G-binding protein C-terminal treble-clef zinc-finger" evidence="2">
    <location>
        <begin position="97"/>
        <end position="202"/>
    </location>
</feature>
<comment type="caution">
    <text evidence="4">The sequence shown here is derived from an EMBL/GenBank/DDBJ whole genome shotgun (WGS) entry which is preliminary data.</text>
</comment>
<dbReference type="Gene3D" id="1.20.1280.250">
    <property type="match status" value="1"/>
</dbReference>
<organism evidence="4 8">
    <name type="scientific">Clostridium botulinum</name>
    <dbReference type="NCBI Taxonomy" id="1491"/>
    <lineage>
        <taxon>Bacteria</taxon>
        <taxon>Bacillati</taxon>
        <taxon>Bacillota</taxon>
        <taxon>Clostridia</taxon>
        <taxon>Eubacteriales</taxon>
        <taxon>Clostridiaceae</taxon>
        <taxon>Clostridium</taxon>
    </lineage>
</organism>
<feature type="domain" description="Elongation factor G-binding protein N-terminal" evidence="1">
    <location>
        <begin position="4"/>
        <end position="85"/>
    </location>
</feature>
<evidence type="ECO:0000259" key="2">
    <source>
        <dbReference type="Pfam" id="PF16571"/>
    </source>
</evidence>
<dbReference type="Proteomes" id="UP000476820">
    <property type="component" value="Unassembled WGS sequence"/>
</dbReference>
<dbReference type="EMBL" id="SGKU01000043">
    <property type="protein sequence ID" value="NFA43598.1"/>
    <property type="molecule type" value="Genomic_DNA"/>
</dbReference>
<protein>
    <submittedName>
        <fullName evidence="4">Elongation factor G-binding protein</fullName>
    </submittedName>
</protein>
<gene>
    <name evidence="3" type="ORF">EXM65_13665</name>
    <name evidence="4" type="ORF">FC774_09810</name>
    <name evidence="5" type="ORF">FDB51_11245</name>
</gene>
<evidence type="ECO:0000313" key="3">
    <source>
        <dbReference type="EMBL" id="NFA43598.1"/>
    </source>
</evidence>
<keyword evidence="4" id="KW-0648">Protein biosynthesis</keyword>
<dbReference type="Pfam" id="PF16571">
    <property type="entry name" value="FBP_C"/>
    <property type="match status" value="1"/>
</dbReference>
<dbReference type="Pfam" id="PF07299">
    <property type="entry name" value="EF-G-binding_N"/>
    <property type="match status" value="1"/>
</dbReference>
<reference evidence="3 6" key="1">
    <citation type="submission" date="2019-02" db="EMBL/GenBank/DDBJ databases">
        <title>Genome sequencing of Clostridium botulinum clinical isolates.</title>
        <authorList>
            <person name="Brunt J."/>
            <person name="Van Vliet A.H.M."/>
            <person name="Stringer S.C."/>
            <person name="Grant K.A."/>
            <person name="Carter A.C."/>
            <person name="Peck M.W."/>
        </authorList>
    </citation>
    <scope>NUCLEOTIDE SEQUENCE [LARGE SCALE GENOMIC DNA]</scope>
    <source>
        <strain evidence="3 6">H113700579</strain>
    </source>
</reference>
<dbReference type="EMBL" id="SWOV01000023">
    <property type="protein sequence ID" value="NFF88160.1"/>
    <property type="molecule type" value="Genomic_DNA"/>
</dbReference>
<dbReference type="Proteomes" id="UP000473681">
    <property type="component" value="Unassembled WGS sequence"/>
</dbReference>
<dbReference type="OrthoDB" id="1891078at2"/>
<dbReference type="Proteomes" id="UP000472355">
    <property type="component" value="Unassembled WGS sequence"/>
</dbReference>
<dbReference type="AlphaFoldDB" id="A0A0C2SH12"/>
<dbReference type="RefSeq" id="WP_012451392.1">
    <property type="nucleotide sequence ID" value="NZ_CP010520.1"/>
</dbReference>
<name>A0A0C2SH12_CLOBO</name>
<keyword evidence="4" id="KW-0251">Elongation factor</keyword>
<sequence length="220" mass="25583">MKAFIKRYEYNYIKKCLFDLNNTFRNCVDPNIVETNKTYIQGKILRIFTDLSEEEEKILDISKITDPLYIEQYSNKLKEYVYEMPNITNAQISKLFRKEKKLKVPDLTEHDSTSVYLGWVDESIRKLFIAYNMNGKLIGMSCRLQNYASNNTHICALCNHIGRENEVAFVSPICKTDNASKGAYKSIGFDICLDSDKCNERIISVEKLEKILKTVNNIKE</sequence>
<evidence type="ECO:0000259" key="1">
    <source>
        <dbReference type="Pfam" id="PF07299"/>
    </source>
</evidence>
<evidence type="ECO:0000313" key="4">
    <source>
        <dbReference type="EMBL" id="NFF88160.1"/>
    </source>
</evidence>
<dbReference type="InterPro" id="IPR038344">
    <property type="entry name" value="EF-G_N_sf"/>
</dbReference>
<proteinExistence type="predicted"/>
<dbReference type="InterPro" id="IPR010841">
    <property type="entry name" value="EF-G-binding_N"/>
</dbReference>
<evidence type="ECO:0000313" key="5">
    <source>
        <dbReference type="EMBL" id="NFN35687.1"/>
    </source>
</evidence>
<reference evidence="7 8" key="2">
    <citation type="submission" date="2019-04" db="EMBL/GenBank/DDBJ databases">
        <title>Genome sequencing of Clostridium botulinum Groups I-IV and Clostridium butyricum.</title>
        <authorList>
            <person name="Brunt J."/>
            <person name="Van Vliet A.H.M."/>
            <person name="Stringer S.C."/>
            <person name="Carter A.T."/>
            <person name="Peck M.W."/>
        </authorList>
    </citation>
    <scope>NUCLEOTIDE SEQUENCE [LARGE SCALE GENOMIC DNA]</scope>
    <source>
        <strain evidence="4 8">1605</strain>
        <strain evidence="5 7">CB-K-33E</strain>
    </source>
</reference>
<evidence type="ECO:0000313" key="6">
    <source>
        <dbReference type="Proteomes" id="UP000472355"/>
    </source>
</evidence>
<evidence type="ECO:0000313" key="8">
    <source>
        <dbReference type="Proteomes" id="UP000476820"/>
    </source>
</evidence>
<evidence type="ECO:0000313" key="7">
    <source>
        <dbReference type="Proteomes" id="UP000473681"/>
    </source>
</evidence>
<dbReference type="CDD" id="cd16342">
    <property type="entry name" value="FusC_FusB"/>
    <property type="match status" value="1"/>
</dbReference>